<reference evidence="2 3" key="1">
    <citation type="submission" date="2019-06" db="EMBL/GenBank/DDBJ databases">
        <title>A chromosome-scale genome assembly of the European perch, Perca fluviatilis.</title>
        <authorList>
            <person name="Roques C."/>
            <person name="Zahm M."/>
            <person name="Cabau C."/>
            <person name="Klopp C."/>
            <person name="Bouchez O."/>
            <person name="Donnadieu C."/>
            <person name="Kuhl H."/>
            <person name="Gislard M."/>
            <person name="Guendouz S."/>
            <person name="Journot L."/>
            <person name="Haffray P."/>
            <person name="Bestin A."/>
            <person name="Morvezen R."/>
            <person name="Feron R."/>
            <person name="Wen M."/>
            <person name="Jouanno E."/>
            <person name="Herpin A."/>
            <person name="Schartl M."/>
            <person name="Postlethwait J."/>
            <person name="Schaerlinger B."/>
            <person name="Chardard D."/>
            <person name="Lecocq T."/>
            <person name="Poncet C."/>
            <person name="Jaffrelo L."/>
            <person name="Lampietro C."/>
            <person name="Guiguen Y."/>
        </authorList>
    </citation>
    <scope>NUCLEOTIDE SEQUENCE [LARGE SCALE GENOMIC DNA]</scope>
    <source>
        <tissue evidence="2">Blood</tissue>
    </source>
</reference>
<sequence length="77" mass="8685">MERKGGRWQTATTHQRATTIAGGDKVKEDELYEQNAVLDIRLSFVFLTCLRRSARVAVEGRRSLDHLMQPGKLQADG</sequence>
<dbReference type="Proteomes" id="UP000465112">
    <property type="component" value="Chromosome 24"/>
</dbReference>
<protein>
    <submittedName>
        <fullName evidence="2">Uncharacterized protein</fullName>
    </submittedName>
</protein>
<evidence type="ECO:0000313" key="2">
    <source>
        <dbReference type="EMBL" id="KAF1371688.1"/>
    </source>
</evidence>
<comment type="caution">
    <text evidence="2">The sequence shown here is derived from an EMBL/GenBank/DDBJ whole genome shotgun (WGS) entry which is preliminary data.</text>
</comment>
<dbReference type="AlphaFoldDB" id="A0A6A5E0U6"/>
<proteinExistence type="predicted"/>
<gene>
    <name evidence="2" type="ORF">PFLUV_G00271050</name>
</gene>
<dbReference type="EMBL" id="VHII01000024">
    <property type="protein sequence ID" value="KAF1371688.1"/>
    <property type="molecule type" value="Genomic_DNA"/>
</dbReference>
<feature type="compositionally biased region" description="Polar residues" evidence="1">
    <location>
        <begin position="9"/>
        <end position="18"/>
    </location>
</feature>
<organism evidence="2 3">
    <name type="scientific">Perca fluviatilis</name>
    <name type="common">European perch</name>
    <dbReference type="NCBI Taxonomy" id="8168"/>
    <lineage>
        <taxon>Eukaryota</taxon>
        <taxon>Metazoa</taxon>
        <taxon>Chordata</taxon>
        <taxon>Craniata</taxon>
        <taxon>Vertebrata</taxon>
        <taxon>Euteleostomi</taxon>
        <taxon>Actinopterygii</taxon>
        <taxon>Neopterygii</taxon>
        <taxon>Teleostei</taxon>
        <taxon>Neoteleostei</taxon>
        <taxon>Acanthomorphata</taxon>
        <taxon>Eupercaria</taxon>
        <taxon>Perciformes</taxon>
        <taxon>Percoidei</taxon>
        <taxon>Percidae</taxon>
        <taxon>Percinae</taxon>
        <taxon>Perca</taxon>
    </lineage>
</organism>
<accession>A0A6A5E0U6</accession>
<name>A0A6A5E0U6_PERFL</name>
<evidence type="ECO:0000313" key="3">
    <source>
        <dbReference type="Proteomes" id="UP000465112"/>
    </source>
</evidence>
<keyword evidence="3" id="KW-1185">Reference proteome</keyword>
<evidence type="ECO:0000256" key="1">
    <source>
        <dbReference type="SAM" id="MobiDB-lite"/>
    </source>
</evidence>
<feature type="region of interest" description="Disordered" evidence="1">
    <location>
        <begin position="1"/>
        <end position="20"/>
    </location>
</feature>